<gene>
    <name evidence="1" type="ORF">Cgig2_020227</name>
</gene>
<sequence>MDEILMQIMFDGYPGVNEVAAMFKIGNMKELPTILDHLSEEGKEFMSNAAPPERSVPAPELVDAPTCIGKKIRTGMVIVSSTQHILVCVCDWSPQLHPRSPDHLDGVMSPISSPRATFGASTPLTGASGAIPFYLSWQSTCVQEGFGVIPKSSHGAFLNRACYHDTNRSIHQGIQSGSRASTSLFGSEME</sequence>
<name>A0A9Q1KVD1_9CARY</name>
<accession>A0A9Q1KVD1</accession>
<evidence type="ECO:0000313" key="2">
    <source>
        <dbReference type="Proteomes" id="UP001153076"/>
    </source>
</evidence>
<reference evidence="1" key="1">
    <citation type="submission" date="2022-04" db="EMBL/GenBank/DDBJ databases">
        <title>Carnegiea gigantea Genome sequencing and assembly v2.</title>
        <authorList>
            <person name="Copetti D."/>
            <person name="Sanderson M.J."/>
            <person name="Burquez A."/>
            <person name="Wojciechowski M.F."/>
        </authorList>
    </citation>
    <scope>NUCLEOTIDE SEQUENCE</scope>
    <source>
        <strain evidence="1">SGP5-SGP5p</strain>
        <tissue evidence="1">Aerial part</tissue>
    </source>
</reference>
<dbReference type="OrthoDB" id="266718at2759"/>
<dbReference type="Proteomes" id="UP001153076">
    <property type="component" value="Unassembled WGS sequence"/>
</dbReference>
<dbReference type="EMBL" id="JAKOGI010000014">
    <property type="protein sequence ID" value="KAJ8450590.1"/>
    <property type="molecule type" value="Genomic_DNA"/>
</dbReference>
<proteinExistence type="predicted"/>
<evidence type="ECO:0000313" key="1">
    <source>
        <dbReference type="EMBL" id="KAJ8450590.1"/>
    </source>
</evidence>
<dbReference type="AlphaFoldDB" id="A0A9Q1KVD1"/>
<organism evidence="1 2">
    <name type="scientific">Carnegiea gigantea</name>
    <dbReference type="NCBI Taxonomy" id="171969"/>
    <lineage>
        <taxon>Eukaryota</taxon>
        <taxon>Viridiplantae</taxon>
        <taxon>Streptophyta</taxon>
        <taxon>Embryophyta</taxon>
        <taxon>Tracheophyta</taxon>
        <taxon>Spermatophyta</taxon>
        <taxon>Magnoliopsida</taxon>
        <taxon>eudicotyledons</taxon>
        <taxon>Gunneridae</taxon>
        <taxon>Pentapetalae</taxon>
        <taxon>Caryophyllales</taxon>
        <taxon>Cactineae</taxon>
        <taxon>Cactaceae</taxon>
        <taxon>Cactoideae</taxon>
        <taxon>Echinocereeae</taxon>
        <taxon>Carnegiea</taxon>
    </lineage>
</organism>
<keyword evidence="2" id="KW-1185">Reference proteome</keyword>
<comment type="caution">
    <text evidence="1">The sequence shown here is derived from an EMBL/GenBank/DDBJ whole genome shotgun (WGS) entry which is preliminary data.</text>
</comment>
<protein>
    <submittedName>
        <fullName evidence="1">Uncharacterized protein</fullName>
    </submittedName>
</protein>